<dbReference type="PANTHER" id="PTHR42749">
    <property type="entry name" value="CELL SHAPE-DETERMINING PROTEIN MREB"/>
    <property type="match status" value="1"/>
</dbReference>
<feature type="compositionally biased region" description="Low complexity" evidence="4">
    <location>
        <begin position="503"/>
        <end position="521"/>
    </location>
</feature>
<keyword evidence="3" id="KW-0143">Chaperone</keyword>
<dbReference type="Gene3D" id="3.30.420.40">
    <property type="match status" value="2"/>
</dbReference>
<feature type="transmembrane region" description="Helical" evidence="5">
    <location>
        <begin position="426"/>
        <end position="447"/>
    </location>
</feature>
<keyword evidence="1" id="KW-0547">Nucleotide-binding</keyword>
<feature type="compositionally biased region" description="Pro residues" evidence="4">
    <location>
        <begin position="469"/>
        <end position="486"/>
    </location>
</feature>
<keyword evidence="5" id="KW-1133">Transmembrane helix</keyword>
<reference evidence="6 8" key="1">
    <citation type="submission" date="2016-01" db="EMBL/GenBank/DDBJ databases">
        <title>The new phylogeny of the genus Mycobacterium.</title>
        <authorList>
            <person name="Tarcisio F."/>
            <person name="Conor M."/>
            <person name="Antonella G."/>
            <person name="Elisabetta G."/>
            <person name="Giulia F.S."/>
            <person name="Sara T."/>
            <person name="Anna F."/>
            <person name="Clotilde B."/>
            <person name="Roberto B."/>
            <person name="Veronica D.S."/>
            <person name="Fabio R."/>
            <person name="Monica P."/>
            <person name="Olivier J."/>
            <person name="Enrico T."/>
            <person name="Nicola S."/>
        </authorList>
    </citation>
    <scope>NUCLEOTIDE SEQUENCE [LARGE SCALE GENOMIC DNA]</scope>
    <source>
        <strain evidence="6 8">DSM 44277</strain>
    </source>
</reference>
<dbReference type="Proteomes" id="UP000193990">
    <property type="component" value="Unassembled WGS sequence"/>
</dbReference>
<accession>A0A1X1R2B6</accession>
<proteinExistence type="predicted"/>
<evidence type="ECO:0000313" key="6">
    <source>
        <dbReference type="EMBL" id="ORU98383.1"/>
    </source>
</evidence>
<evidence type="ECO:0000256" key="3">
    <source>
        <dbReference type="ARBA" id="ARBA00023186"/>
    </source>
</evidence>
<evidence type="ECO:0000256" key="1">
    <source>
        <dbReference type="ARBA" id="ARBA00022741"/>
    </source>
</evidence>
<dbReference type="GO" id="GO:0140662">
    <property type="term" value="F:ATP-dependent protein folding chaperone"/>
    <property type="evidence" value="ECO:0007669"/>
    <property type="project" value="InterPro"/>
</dbReference>
<dbReference type="Pfam" id="PF00012">
    <property type="entry name" value="HSP70"/>
    <property type="match status" value="1"/>
</dbReference>
<dbReference type="InterPro" id="IPR043129">
    <property type="entry name" value="ATPase_NBD"/>
</dbReference>
<dbReference type="RefSeq" id="WP_085181510.1">
    <property type="nucleotide sequence ID" value="NZ_LQOK01000031.1"/>
</dbReference>
<feature type="compositionally biased region" description="Low complexity" evidence="4">
    <location>
        <begin position="451"/>
        <end position="468"/>
    </location>
</feature>
<evidence type="ECO:0000256" key="5">
    <source>
        <dbReference type="SAM" id="Phobius"/>
    </source>
</evidence>
<feature type="compositionally biased region" description="Low complexity" evidence="4">
    <location>
        <begin position="349"/>
        <end position="375"/>
    </location>
</feature>
<gene>
    <name evidence="6" type="ORF">AWB93_14250</name>
    <name evidence="7" type="ORF">AWB93_14485</name>
</gene>
<dbReference type="AlphaFoldDB" id="A0A1X1R2B6"/>
<dbReference type="STRING" id="56425.AWB93_14250"/>
<dbReference type="GO" id="GO:0005524">
    <property type="term" value="F:ATP binding"/>
    <property type="evidence" value="ECO:0007669"/>
    <property type="project" value="UniProtKB-KW"/>
</dbReference>
<feature type="region of interest" description="Disordered" evidence="4">
    <location>
        <begin position="451"/>
        <end position="527"/>
    </location>
</feature>
<dbReference type="Gene3D" id="3.90.640.10">
    <property type="entry name" value="Actin, Chain A, domain 4"/>
    <property type="match status" value="1"/>
</dbReference>
<feature type="region of interest" description="Disordered" evidence="4">
    <location>
        <begin position="349"/>
        <end position="419"/>
    </location>
</feature>
<dbReference type="PANTHER" id="PTHR42749:SF1">
    <property type="entry name" value="CELL SHAPE-DETERMINING PROTEIN MREB"/>
    <property type="match status" value="1"/>
</dbReference>
<keyword evidence="8" id="KW-1185">Reference proteome</keyword>
<keyword evidence="5" id="KW-0472">Membrane</keyword>
<feature type="compositionally biased region" description="Pro residues" evidence="4">
    <location>
        <begin position="404"/>
        <end position="414"/>
    </location>
</feature>
<comment type="caution">
    <text evidence="6">The sequence shown here is derived from an EMBL/GenBank/DDBJ whole genome shotgun (WGS) entry which is preliminary data.</text>
</comment>
<dbReference type="SUPFAM" id="SSF53067">
    <property type="entry name" value="Actin-like ATPase domain"/>
    <property type="match status" value="1"/>
</dbReference>
<keyword evidence="5" id="KW-0812">Transmembrane</keyword>
<dbReference type="EMBL" id="LQOK01000031">
    <property type="protein sequence ID" value="ORU98383.1"/>
    <property type="molecule type" value="Genomic_DNA"/>
</dbReference>
<dbReference type="EMBL" id="LQOK01000031">
    <property type="protein sequence ID" value="ORU98422.1"/>
    <property type="molecule type" value="Genomic_DNA"/>
</dbReference>
<dbReference type="InterPro" id="IPR013126">
    <property type="entry name" value="Hsp_70_fam"/>
</dbReference>
<evidence type="ECO:0000313" key="8">
    <source>
        <dbReference type="Proteomes" id="UP000193990"/>
    </source>
</evidence>
<evidence type="ECO:0000256" key="2">
    <source>
        <dbReference type="ARBA" id="ARBA00022840"/>
    </source>
</evidence>
<evidence type="ECO:0000256" key="4">
    <source>
        <dbReference type="SAM" id="MobiDB-lite"/>
    </source>
</evidence>
<evidence type="ECO:0000313" key="7">
    <source>
        <dbReference type="EMBL" id="ORU98422.1"/>
    </source>
</evidence>
<organism evidence="6 8">
    <name type="scientific">Mycobacterium bohemicum</name>
    <dbReference type="NCBI Taxonomy" id="56425"/>
    <lineage>
        <taxon>Bacteria</taxon>
        <taxon>Bacillati</taxon>
        <taxon>Actinomycetota</taxon>
        <taxon>Actinomycetes</taxon>
        <taxon>Mycobacteriales</taxon>
        <taxon>Mycobacteriaceae</taxon>
        <taxon>Mycobacterium</taxon>
    </lineage>
</organism>
<sequence length="564" mass="57704">MTDGTRPALGLSIGATNLAAVTADNAITRKPVLTLYRQRPPEVGVPAENPRLGEPGLVIGDFVDRVGDPAGIVAADGSVHRGEALIADALRALAYAATDGRALPDRVAVTYPAHWPSAAVDTLGESLGRVSEWSNLAQPLLVIPDAAAALFAARAHPGIPAAGTVAVCDFGGSGTNITLMEAAGDYRALAPTVRHRDFSGNLIDQALLTAVMANLPAGDPYDRPSTLARGSLGRLRADCRSAKEQLSVSAVASLAGELPSMHGDFRLTRSELDEVIRDSLDRFLTVLRETLDRNGIRDLSAVLAAGGIANIPAVVTTMSASLRVPVVTNPRPQLTPAIGAALRAARGPDAAATTMAGPAPARETGTATATAQTAAWPRRSVSRPAPADPETAIRAVPQAEPESVPEPEPPPEPGPNRTRWHRRLPATAAIGGLVVLLLAGVAVAVALTSGKPGTQATTTSTSPRTSAAPAPPPPPAAPEAAPPDAGPPAMTETPDTTVPPAVPQAHAPRPAAPLAPKAPAVPRIPELPPIPGVNEPIPGLDRLNQILQEFMGGAGLGGILRTGQ</sequence>
<name>A0A1X1R2B6_MYCBE</name>
<keyword evidence="2" id="KW-0067">ATP-binding</keyword>
<protein>
    <submittedName>
        <fullName evidence="6">Molecular chaperone</fullName>
    </submittedName>
</protein>